<dbReference type="InParanoid" id="A0A4R2PBN5"/>
<proteinExistence type="predicted"/>
<evidence type="ECO:0000313" key="3">
    <source>
        <dbReference type="Proteomes" id="UP000295399"/>
    </source>
</evidence>
<comment type="caution">
    <text evidence="2">The sequence shown here is derived from an EMBL/GenBank/DDBJ whole genome shotgun (WGS) entry which is preliminary data.</text>
</comment>
<name>A0A4R2PBN5_RHOSA</name>
<dbReference type="Proteomes" id="UP000295399">
    <property type="component" value="Unassembled WGS sequence"/>
</dbReference>
<organism evidence="2 3">
    <name type="scientific">Rhodothalassium salexigens DSM 2132</name>
    <dbReference type="NCBI Taxonomy" id="1188247"/>
    <lineage>
        <taxon>Bacteria</taxon>
        <taxon>Pseudomonadati</taxon>
        <taxon>Pseudomonadota</taxon>
        <taxon>Alphaproteobacteria</taxon>
        <taxon>Rhodothalassiales</taxon>
        <taxon>Rhodothalassiaceae</taxon>
        <taxon>Rhodothalassium</taxon>
    </lineage>
</organism>
<evidence type="ECO:0000256" key="1">
    <source>
        <dbReference type="SAM" id="MobiDB-lite"/>
    </source>
</evidence>
<reference evidence="2 3" key="1">
    <citation type="submission" date="2019-03" db="EMBL/GenBank/DDBJ databases">
        <title>Genomic Encyclopedia of Type Strains, Phase IV (KMG-IV): sequencing the most valuable type-strain genomes for metagenomic binning, comparative biology and taxonomic classification.</title>
        <authorList>
            <person name="Goeker M."/>
        </authorList>
    </citation>
    <scope>NUCLEOTIDE SEQUENCE [LARGE SCALE GENOMIC DNA]</scope>
    <source>
        <strain evidence="2 3">DSM 2132</strain>
    </source>
</reference>
<feature type="region of interest" description="Disordered" evidence="1">
    <location>
        <begin position="117"/>
        <end position="230"/>
    </location>
</feature>
<feature type="compositionally biased region" description="Pro residues" evidence="1">
    <location>
        <begin position="159"/>
        <end position="180"/>
    </location>
</feature>
<sequence>MAGRNNRLRHWPGRMRSTSTPRCWRIDRCWLPWAGSRPAHRRQWRRSLTRCQLPPILPHLSQSRLRLCRPPPCRLTKARPIRPPARALASRVRAWRTTPLCRYRPIRKRAIRWCPIRRPQAHSRPPRSRPLRSRAIQRRLTPILQAPSRCPQTHRRPTRPSPPPQPVRPVRPVRPMPPGGPIQVGGRRGKRRPRGRRGSSRRPPHPPSMWCGSAVAAPACWPDGRCQGQR</sequence>
<evidence type="ECO:0000313" key="2">
    <source>
        <dbReference type="EMBL" id="TCP32543.1"/>
    </source>
</evidence>
<keyword evidence="3" id="KW-1185">Reference proteome</keyword>
<feature type="compositionally biased region" description="Basic residues" evidence="1">
    <location>
        <begin position="187"/>
        <end position="204"/>
    </location>
</feature>
<feature type="compositionally biased region" description="Basic residues" evidence="1">
    <location>
        <begin position="119"/>
        <end position="137"/>
    </location>
</feature>
<protein>
    <submittedName>
        <fullName evidence="2">Uncharacterized protein</fullName>
    </submittedName>
</protein>
<gene>
    <name evidence="2" type="ORF">EV659_10935</name>
</gene>
<accession>A0A4R2PBN5</accession>
<dbReference type="AlphaFoldDB" id="A0A4R2PBN5"/>
<dbReference type="EMBL" id="SLXO01000009">
    <property type="protein sequence ID" value="TCP32543.1"/>
    <property type="molecule type" value="Genomic_DNA"/>
</dbReference>